<evidence type="ECO:0000256" key="3">
    <source>
        <dbReference type="ARBA" id="ARBA00007441"/>
    </source>
</evidence>
<protein>
    <submittedName>
        <fullName evidence="12">PLP-dependent aminotransferase family protein</fullName>
    </submittedName>
</protein>
<dbReference type="CDD" id="cd07377">
    <property type="entry name" value="WHTH_GntR"/>
    <property type="match status" value="1"/>
</dbReference>
<dbReference type="SUPFAM" id="SSF46785">
    <property type="entry name" value="Winged helix' DNA-binding domain"/>
    <property type="match status" value="1"/>
</dbReference>
<evidence type="ECO:0000256" key="1">
    <source>
        <dbReference type="ARBA" id="ARBA00001933"/>
    </source>
</evidence>
<evidence type="ECO:0000256" key="10">
    <source>
        <dbReference type="ARBA" id="ARBA00023163"/>
    </source>
</evidence>
<dbReference type="GO" id="GO:0030170">
    <property type="term" value="F:pyridoxal phosphate binding"/>
    <property type="evidence" value="ECO:0007669"/>
    <property type="project" value="InterPro"/>
</dbReference>
<evidence type="ECO:0000256" key="6">
    <source>
        <dbReference type="ARBA" id="ARBA00022679"/>
    </source>
</evidence>
<dbReference type="SMART" id="SM00345">
    <property type="entry name" value="HTH_GNTR"/>
    <property type="match status" value="1"/>
</dbReference>
<evidence type="ECO:0000256" key="7">
    <source>
        <dbReference type="ARBA" id="ARBA00022898"/>
    </source>
</evidence>
<comment type="caution">
    <text evidence="12">The sequence shown here is derived from an EMBL/GenBank/DDBJ whole genome shotgun (WGS) entry which is preliminary data.</text>
</comment>
<dbReference type="AlphaFoldDB" id="A0A948W8N4"/>
<dbReference type="InterPro" id="IPR000524">
    <property type="entry name" value="Tscrpt_reg_HTH_GntR"/>
</dbReference>
<dbReference type="InterPro" id="IPR004839">
    <property type="entry name" value="Aminotransferase_I/II_large"/>
</dbReference>
<dbReference type="Gene3D" id="3.40.640.10">
    <property type="entry name" value="Type I PLP-dependent aspartate aminotransferase-like (Major domain)"/>
    <property type="match status" value="1"/>
</dbReference>
<organism evidence="12 13">
    <name type="scientific">Eiseniibacteriota bacterium</name>
    <dbReference type="NCBI Taxonomy" id="2212470"/>
    <lineage>
        <taxon>Bacteria</taxon>
        <taxon>Candidatus Eiseniibacteriota</taxon>
    </lineage>
</organism>
<evidence type="ECO:0000256" key="8">
    <source>
        <dbReference type="ARBA" id="ARBA00023015"/>
    </source>
</evidence>
<evidence type="ECO:0000313" key="13">
    <source>
        <dbReference type="Proteomes" id="UP000777784"/>
    </source>
</evidence>
<dbReference type="GO" id="GO:0003677">
    <property type="term" value="F:DNA binding"/>
    <property type="evidence" value="ECO:0007669"/>
    <property type="project" value="UniProtKB-KW"/>
</dbReference>
<accession>A0A948W8N4</accession>
<dbReference type="InterPro" id="IPR015422">
    <property type="entry name" value="PyrdxlP-dep_Trfase_small"/>
</dbReference>
<evidence type="ECO:0000256" key="5">
    <source>
        <dbReference type="ARBA" id="ARBA00022576"/>
    </source>
</evidence>
<comment type="cofactor">
    <cofactor evidence="1">
        <name>pyridoxal 5'-phosphate</name>
        <dbReference type="ChEBI" id="CHEBI:597326"/>
    </cofactor>
</comment>
<dbReference type="InterPro" id="IPR036390">
    <property type="entry name" value="WH_DNA-bd_sf"/>
</dbReference>
<dbReference type="Pfam" id="PF00392">
    <property type="entry name" value="GntR"/>
    <property type="match status" value="1"/>
</dbReference>
<dbReference type="CDD" id="cd00609">
    <property type="entry name" value="AAT_like"/>
    <property type="match status" value="1"/>
</dbReference>
<dbReference type="PANTHER" id="PTHR46577">
    <property type="entry name" value="HTH-TYPE TRANSCRIPTIONAL REGULATORY PROTEIN GABR"/>
    <property type="match status" value="1"/>
</dbReference>
<dbReference type="GO" id="GO:0003700">
    <property type="term" value="F:DNA-binding transcription factor activity"/>
    <property type="evidence" value="ECO:0007669"/>
    <property type="project" value="InterPro"/>
</dbReference>
<feature type="domain" description="HTH gntR-type" evidence="11">
    <location>
        <begin position="22"/>
        <end position="90"/>
    </location>
</feature>
<dbReference type="InterPro" id="IPR015424">
    <property type="entry name" value="PyrdxlP-dep_Trfase"/>
</dbReference>
<comment type="subunit">
    <text evidence="4">Homodimer.</text>
</comment>
<keyword evidence="6" id="KW-0808">Transferase</keyword>
<dbReference type="SUPFAM" id="SSF53383">
    <property type="entry name" value="PLP-dependent transferases"/>
    <property type="match status" value="1"/>
</dbReference>
<sequence length="511" mass="56336">MNRSDQLIQRIITSVEDLPGERPLNERLVQGIKDLIFRGELIPSTRLPSSRDLALGLGWHRSTVVQAYRKLVAAGWADSGVGRGTFVKQQQESATPLREPFTWAEVIRQDEGLYEMERVLSRNVALPDGASPIRLSGAIPDLRLFPMEDLAEVLNETLRLRGPQALGYGPTEGLTMLREEIAGRLSRQGTPARADQILIVQGSQQGLDLVVRRIVRPGECVAVESPTYSQALALFRNLGVRLAPIPLDEEGLRVDILETVAAREKIRLIYTMPTFQNPTGLTQSVERRRALLDLAARKGIPILEDHFDAELRYEGEPVPTLKALDTRNQVILLGTFSKILFPGLRVGWVAAPEPVYDSLSRLMRAVAISTSLLSQIVMAEFCAQGLLDRHLDRVISIYAQRRKALLDGMNEYFPPEAGWTNPQGGMTLWVTLPPGLNSVAVTMEARRRGVSVAPGPLFFVEGGHRNLSLSSTAEPSDRLKQGIRILGDILYEGAAGEKGWSGKKSEAGPLL</sequence>
<reference evidence="12" key="1">
    <citation type="submission" date="2021-05" db="EMBL/GenBank/DDBJ databases">
        <title>Energy efficiency and biological interactions define the core microbiome of deep oligotrophic groundwater.</title>
        <authorList>
            <person name="Mehrshad M."/>
            <person name="Lopez-Fernandez M."/>
            <person name="Bell E."/>
            <person name="Bernier-Latmani R."/>
            <person name="Bertilsson S."/>
            <person name="Dopson M."/>
        </authorList>
    </citation>
    <scope>NUCLEOTIDE SEQUENCE</scope>
    <source>
        <strain evidence="12">Modern_marine.mb.64</strain>
    </source>
</reference>
<proteinExistence type="inferred from homology"/>
<keyword evidence="8" id="KW-0805">Transcription regulation</keyword>
<keyword evidence="5 12" id="KW-0032">Aminotransferase</keyword>
<dbReference type="InterPro" id="IPR036388">
    <property type="entry name" value="WH-like_DNA-bd_sf"/>
</dbReference>
<dbReference type="Pfam" id="PF00155">
    <property type="entry name" value="Aminotran_1_2"/>
    <property type="match status" value="1"/>
</dbReference>
<dbReference type="PROSITE" id="PS50949">
    <property type="entry name" value="HTH_GNTR"/>
    <property type="match status" value="1"/>
</dbReference>
<evidence type="ECO:0000256" key="4">
    <source>
        <dbReference type="ARBA" id="ARBA00011738"/>
    </source>
</evidence>
<evidence type="ECO:0000256" key="2">
    <source>
        <dbReference type="ARBA" id="ARBA00005384"/>
    </source>
</evidence>
<comment type="similarity">
    <text evidence="2">In the C-terminal section; belongs to the class-I pyridoxal-phosphate-dependent aminotransferase family.</text>
</comment>
<dbReference type="EMBL" id="JAHJDP010000104">
    <property type="protein sequence ID" value="MBU2692861.1"/>
    <property type="molecule type" value="Genomic_DNA"/>
</dbReference>
<evidence type="ECO:0000313" key="12">
    <source>
        <dbReference type="EMBL" id="MBU2692861.1"/>
    </source>
</evidence>
<evidence type="ECO:0000259" key="11">
    <source>
        <dbReference type="PROSITE" id="PS50949"/>
    </source>
</evidence>
<keyword evidence="9" id="KW-0238">DNA-binding</keyword>
<keyword evidence="7" id="KW-0663">Pyridoxal phosphate</keyword>
<dbReference type="InterPro" id="IPR015421">
    <property type="entry name" value="PyrdxlP-dep_Trfase_major"/>
</dbReference>
<comment type="similarity">
    <text evidence="3">Belongs to the class-I pyridoxal-phosphate-dependent aminotransferase family.</text>
</comment>
<gene>
    <name evidence="12" type="ORF">KJ970_18230</name>
</gene>
<dbReference type="InterPro" id="IPR051446">
    <property type="entry name" value="HTH_trans_reg/aminotransferase"/>
</dbReference>
<evidence type="ECO:0000256" key="9">
    <source>
        <dbReference type="ARBA" id="ARBA00023125"/>
    </source>
</evidence>
<dbReference type="PANTHER" id="PTHR46577:SF1">
    <property type="entry name" value="HTH-TYPE TRANSCRIPTIONAL REGULATORY PROTEIN GABR"/>
    <property type="match status" value="1"/>
</dbReference>
<keyword evidence="10" id="KW-0804">Transcription</keyword>
<dbReference type="Proteomes" id="UP000777784">
    <property type="component" value="Unassembled WGS sequence"/>
</dbReference>
<dbReference type="Gene3D" id="1.10.10.10">
    <property type="entry name" value="Winged helix-like DNA-binding domain superfamily/Winged helix DNA-binding domain"/>
    <property type="match status" value="1"/>
</dbReference>
<dbReference type="Gene3D" id="3.90.1150.10">
    <property type="entry name" value="Aspartate Aminotransferase, domain 1"/>
    <property type="match status" value="1"/>
</dbReference>
<dbReference type="GO" id="GO:0008483">
    <property type="term" value="F:transaminase activity"/>
    <property type="evidence" value="ECO:0007669"/>
    <property type="project" value="UniProtKB-KW"/>
</dbReference>
<dbReference type="FunFam" id="3.40.640.10:FF:000053">
    <property type="entry name" value="Aminotransferase, class I"/>
    <property type="match status" value="1"/>
</dbReference>
<name>A0A948W8N4_UNCEI</name>